<proteinExistence type="predicted"/>
<organism evidence="3 4">
    <name type="scientific">Tritrichomonas musculus</name>
    <dbReference type="NCBI Taxonomy" id="1915356"/>
    <lineage>
        <taxon>Eukaryota</taxon>
        <taxon>Metamonada</taxon>
        <taxon>Parabasalia</taxon>
        <taxon>Tritrichomonadida</taxon>
        <taxon>Tritrichomonadidae</taxon>
        <taxon>Tritrichomonas</taxon>
    </lineage>
</organism>
<accession>A0ABR2H0Y8</accession>
<evidence type="ECO:0000256" key="1">
    <source>
        <dbReference type="PROSITE-ProRule" id="PRU00235"/>
    </source>
</evidence>
<dbReference type="PROSITE" id="PS50012">
    <property type="entry name" value="RCC1_3"/>
    <property type="match status" value="1"/>
</dbReference>
<evidence type="ECO:0000313" key="3">
    <source>
        <dbReference type="EMBL" id="KAK8839857.1"/>
    </source>
</evidence>
<sequence>MTMTYFKVCGSNRLGQISSSNDEKISPGQGLNDTLISYSTYRLHTIIIDNEGYAYQSGSTDPEKCYATNNSGADNQKIEIQIDDGENIYQLLSAVCGYCYTLYLVRPLDPENNDSRNRLAYSYASRGDIKPFFLDIKNINPQCIFGGWRTSAAIAFNNNIIIVSPSPSPPKIITFNSDNKDEHPTSIACCKDYLLILTTKNRVFQYMLNQIDNANVFQLIKLDNDEKVEQISGTYQHCFIVTKEHVFAKGANNFGQLGLGPITNENKRVDEFKLVETLKGVQSAYAGFNHSLFLTKDKLLACGSNSHGQLFIEKKQGEPDIFPTPVECQGINDTNNKDKPVFCIAGDCSSIVFFKNIPSNCPNQSIHELSPLPQKIRKVEKKPEVDDKPMFHSEPKRSQEIDNDDSDSRPKSTDSKKTTKTTHRKKRGK</sequence>
<dbReference type="EMBL" id="JAPFFF010000050">
    <property type="protein sequence ID" value="KAK8839857.1"/>
    <property type="molecule type" value="Genomic_DNA"/>
</dbReference>
<dbReference type="InterPro" id="IPR000408">
    <property type="entry name" value="Reg_chr_condens"/>
</dbReference>
<dbReference type="SUPFAM" id="SSF50985">
    <property type="entry name" value="RCC1/BLIP-II"/>
    <property type="match status" value="1"/>
</dbReference>
<evidence type="ECO:0000313" key="4">
    <source>
        <dbReference type="Proteomes" id="UP001470230"/>
    </source>
</evidence>
<feature type="compositionally biased region" description="Basic residues" evidence="2">
    <location>
        <begin position="418"/>
        <end position="429"/>
    </location>
</feature>
<comment type="caution">
    <text evidence="3">The sequence shown here is derived from an EMBL/GenBank/DDBJ whole genome shotgun (WGS) entry which is preliminary data.</text>
</comment>
<feature type="repeat" description="RCC1" evidence="1">
    <location>
        <begin position="244"/>
        <end position="297"/>
    </location>
</feature>
<dbReference type="PANTHER" id="PTHR46337">
    <property type="entry name" value="RCC1-LIKE G EXCHANGING FACTOR-LIKE PROTEIN"/>
    <property type="match status" value="1"/>
</dbReference>
<feature type="compositionally biased region" description="Basic and acidic residues" evidence="2">
    <location>
        <begin position="381"/>
        <end position="417"/>
    </location>
</feature>
<gene>
    <name evidence="3" type="ORF">M9Y10_031569</name>
</gene>
<dbReference type="InterPro" id="IPR053035">
    <property type="entry name" value="Mitochondrial_GEF_domain"/>
</dbReference>
<protein>
    <submittedName>
        <fullName evidence="3">Uncharacterized protein</fullName>
    </submittedName>
</protein>
<keyword evidence="4" id="KW-1185">Reference proteome</keyword>
<dbReference type="Gene3D" id="2.130.10.30">
    <property type="entry name" value="Regulator of chromosome condensation 1/beta-lactamase-inhibitor protein II"/>
    <property type="match status" value="1"/>
</dbReference>
<dbReference type="PANTHER" id="PTHR46337:SF1">
    <property type="entry name" value="RCC1-LIKE G EXCHANGING FACTOR-LIKE PROTEIN"/>
    <property type="match status" value="1"/>
</dbReference>
<evidence type="ECO:0000256" key="2">
    <source>
        <dbReference type="SAM" id="MobiDB-lite"/>
    </source>
</evidence>
<dbReference type="Proteomes" id="UP001470230">
    <property type="component" value="Unassembled WGS sequence"/>
</dbReference>
<dbReference type="InterPro" id="IPR009091">
    <property type="entry name" value="RCC1/BLIP-II"/>
</dbReference>
<name>A0ABR2H0Y8_9EUKA</name>
<dbReference type="Pfam" id="PF13540">
    <property type="entry name" value="RCC1_2"/>
    <property type="match status" value="1"/>
</dbReference>
<feature type="region of interest" description="Disordered" evidence="2">
    <location>
        <begin position="372"/>
        <end position="429"/>
    </location>
</feature>
<reference evidence="3 4" key="1">
    <citation type="submission" date="2024-04" db="EMBL/GenBank/DDBJ databases">
        <title>Tritrichomonas musculus Genome.</title>
        <authorList>
            <person name="Alves-Ferreira E."/>
            <person name="Grigg M."/>
            <person name="Lorenzi H."/>
            <person name="Galac M."/>
        </authorList>
    </citation>
    <scope>NUCLEOTIDE SEQUENCE [LARGE SCALE GENOMIC DNA]</scope>
    <source>
        <strain evidence="3 4">EAF2021</strain>
    </source>
</reference>